<dbReference type="InterPro" id="IPR008737">
    <property type="entry name" value="DUF1758"/>
</dbReference>
<dbReference type="EMBL" id="KL363293">
    <property type="protein sequence ID" value="KFD48439.1"/>
    <property type="molecule type" value="Genomic_DNA"/>
</dbReference>
<sequence length="171" mass="18541">MSSLLTRQYQRTLEHIRSKESVFLQTDQGTLKSASGGRSNATDLLDVGSQISFVRKDIAEGLRLESHNERVIISTLGGKLSKIGKHKCIAFTLCSKGGGKRTLVSALCVDRTCSVLESNPPSKEEWSHLQGVTLRDSCPLGPATVDVLISADYYHDFMKSGLNCVAKSASP</sequence>
<accession>A0A085LTZ3</accession>
<dbReference type="AlphaFoldDB" id="A0A085LTZ3"/>
<evidence type="ECO:0000259" key="1">
    <source>
        <dbReference type="Pfam" id="PF05585"/>
    </source>
</evidence>
<keyword evidence="3" id="KW-1185">Reference proteome</keyword>
<name>A0A085LTZ3_9BILA</name>
<proteinExistence type="predicted"/>
<dbReference type="Pfam" id="PF05585">
    <property type="entry name" value="DUF1758"/>
    <property type="match status" value="1"/>
</dbReference>
<gene>
    <name evidence="2" type="ORF">M513_10657</name>
</gene>
<evidence type="ECO:0000313" key="3">
    <source>
        <dbReference type="Proteomes" id="UP000030764"/>
    </source>
</evidence>
<dbReference type="Proteomes" id="UP000030764">
    <property type="component" value="Unassembled WGS sequence"/>
</dbReference>
<organism evidence="2 3">
    <name type="scientific">Trichuris suis</name>
    <name type="common">pig whipworm</name>
    <dbReference type="NCBI Taxonomy" id="68888"/>
    <lineage>
        <taxon>Eukaryota</taxon>
        <taxon>Metazoa</taxon>
        <taxon>Ecdysozoa</taxon>
        <taxon>Nematoda</taxon>
        <taxon>Enoplea</taxon>
        <taxon>Dorylaimia</taxon>
        <taxon>Trichinellida</taxon>
        <taxon>Trichuridae</taxon>
        <taxon>Trichuris</taxon>
    </lineage>
</organism>
<reference evidence="2 3" key="1">
    <citation type="journal article" date="2014" name="Nat. Genet.">
        <title>Genome and transcriptome of the porcine whipworm Trichuris suis.</title>
        <authorList>
            <person name="Jex A.R."/>
            <person name="Nejsum P."/>
            <person name="Schwarz E.M."/>
            <person name="Hu L."/>
            <person name="Young N.D."/>
            <person name="Hall R.S."/>
            <person name="Korhonen P.K."/>
            <person name="Liao S."/>
            <person name="Thamsborg S."/>
            <person name="Xia J."/>
            <person name="Xu P."/>
            <person name="Wang S."/>
            <person name="Scheerlinck J.P."/>
            <person name="Hofmann A."/>
            <person name="Sternberg P.W."/>
            <person name="Wang J."/>
            <person name="Gasser R.B."/>
        </authorList>
    </citation>
    <scope>NUCLEOTIDE SEQUENCE [LARGE SCALE GENOMIC DNA]</scope>
    <source>
        <strain evidence="2">DCEP-RM93M</strain>
    </source>
</reference>
<protein>
    <recommendedName>
        <fullName evidence="1">DUF1758 domain-containing protein</fullName>
    </recommendedName>
</protein>
<feature type="domain" description="DUF1758" evidence="1">
    <location>
        <begin position="37"/>
        <end position="159"/>
    </location>
</feature>
<evidence type="ECO:0000313" key="2">
    <source>
        <dbReference type="EMBL" id="KFD48439.1"/>
    </source>
</evidence>